<organism evidence="4 5">
    <name type="scientific">Candidatus Neomicrothrix subdominans</name>
    <dbReference type="NCBI Taxonomy" id="2954438"/>
    <lineage>
        <taxon>Bacteria</taxon>
        <taxon>Bacillati</taxon>
        <taxon>Actinomycetota</taxon>
        <taxon>Acidimicrobiia</taxon>
        <taxon>Acidimicrobiales</taxon>
        <taxon>Microthrixaceae</taxon>
        <taxon>Candidatus Neomicrothrix</taxon>
    </lineage>
</organism>
<dbReference type="PANTHER" id="PTHR30055">
    <property type="entry name" value="HTH-TYPE TRANSCRIPTIONAL REGULATOR RUTR"/>
    <property type="match status" value="1"/>
</dbReference>
<dbReference type="PROSITE" id="PS50977">
    <property type="entry name" value="HTH_TETR_2"/>
    <property type="match status" value="1"/>
</dbReference>
<gene>
    <name evidence="4" type="ORF">IPN02_14685</name>
</gene>
<feature type="DNA-binding region" description="H-T-H motif" evidence="2">
    <location>
        <begin position="42"/>
        <end position="61"/>
    </location>
</feature>
<dbReference type="GO" id="GO:0003700">
    <property type="term" value="F:DNA-binding transcription factor activity"/>
    <property type="evidence" value="ECO:0007669"/>
    <property type="project" value="TreeGrafter"/>
</dbReference>
<sequence length="208" mass="21951">MSTTPVQELPRRRLSTKRSLTVDRLTDAAVDELHATGYSGLTVRAVAARCGVAPATAYNYFSSKEHLIAEVFWRRISAQDEAAPQGPAGLDTAAGLYTAAGRATEVLANFALVVSNETELAAACTVALLVDNPEVHELRLKIGRLLHTRLVAALAGPDDGAAAPPAAVRTLEFVVSGALIEVGTGHLPYDQLRNQLAEATSVILGDLQ</sequence>
<dbReference type="InterPro" id="IPR009057">
    <property type="entry name" value="Homeodomain-like_sf"/>
</dbReference>
<dbReference type="GO" id="GO:0000976">
    <property type="term" value="F:transcription cis-regulatory region binding"/>
    <property type="evidence" value="ECO:0007669"/>
    <property type="project" value="TreeGrafter"/>
</dbReference>
<evidence type="ECO:0000313" key="5">
    <source>
        <dbReference type="Proteomes" id="UP000727993"/>
    </source>
</evidence>
<proteinExistence type="predicted"/>
<dbReference type="Gene3D" id="1.10.357.10">
    <property type="entry name" value="Tetracycline Repressor, domain 2"/>
    <property type="match status" value="1"/>
</dbReference>
<reference evidence="4 5" key="1">
    <citation type="submission" date="2020-10" db="EMBL/GenBank/DDBJ databases">
        <title>Connecting structure to function with the recovery of over 1000 high-quality activated sludge metagenome-assembled genomes encoding full-length rRNA genes using long-read sequencing.</title>
        <authorList>
            <person name="Singleton C.M."/>
            <person name="Petriglieri F."/>
            <person name="Kristensen J.M."/>
            <person name="Kirkegaard R.H."/>
            <person name="Michaelsen T.Y."/>
            <person name="Andersen M.H."/>
            <person name="Karst S.M."/>
            <person name="Dueholm M.S."/>
            <person name="Nielsen P.H."/>
            <person name="Albertsen M."/>
        </authorList>
    </citation>
    <scope>NUCLEOTIDE SEQUENCE [LARGE SCALE GENOMIC DNA]</scope>
    <source>
        <strain evidence="4">Lyne_18-Q3-R50-59_MAXAC.006</strain>
    </source>
</reference>
<evidence type="ECO:0000259" key="3">
    <source>
        <dbReference type="PROSITE" id="PS50977"/>
    </source>
</evidence>
<dbReference type="AlphaFoldDB" id="A0A936TDW5"/>
<dbReference type="InterPro" id="IPR001647">
    <property type="entry name" value="HTH_TetR"/>
</dbReference>
<dbReference type="PANTHER" id="PTHR30055:SF226">
    <property type="entry name" value="HTH-TYPE TRANSCRIPTIONAL REGULATOR PKSA"/>
    <property type="match status" value="1"/>
</dbReference>
<dbReference type="PRINTS" id="PR00455">
    <property type="entry name" value="HTHTETR"/>
</dbReference>
<protein>
    <submittedName>
        <fullName evidence="4">TetR/AcrR family transcriptional regulator</fullName>
    </submittedName>
</protein>
<dbReference type="PROSITE" id="PS01081">
    <property type="entry name" value="HTH_TETR_1"/>
    <property type="match status" value="1"/>
</dbReference>
<dbReference type="InterPro" id="IPR023772">
    <property type="entry name" value="DNA-bd_HTH_TetR-type_CS"/>
</dbReference>
<comment type="caution">
    <text evidence="4">The sequence shown here is derived from an EMBL/GenBank/DDBJ whole genome shotgun (WGS) entry which is preliminary data.</text>
</comment>
<dbReference type="Pfam" id="PF00440">
    <property type="entry name" value="TetR_N"/>
    <property type="match status" value="1"/>
</dbReference>
<dbReference type="InterPro" id="IPR050109">
    <property type="entry name" value="HTH-type_TetR-like_transc_reg"/>
</dbReference>
<name>A0A936TDW5_9ACTN</name>
<keyword evidence="1 2" id="KW-0238">DNA-binding</keyword>
<evidence type="ECO:0000256" key="1">
    <source>
        <dbReference type="ARBA" id="ARBA00023125"/>
    </source>
</evidence>
<accession>A0A936TDW5</accession>
<evidence type="ECO:0000256" key="2">
    <source>
        <dbReference type="PROSITE-ProRule" id="PRU00335"/>
    </source>
</evidence>
<evidence type="ECO:0000313" key="4">
    <source>
        <dbReference type="EMBL" id="MBK9298046.1"/>
    </source>
</evidence>
<dbReference type="Proteomes" id="UP000727993">
    <property type="component" value="Unassembled WGS sequence"/>
</dbReference>
<dbReference type="SUPFAM" id="SSF46689">
    <property type="entry name" value="Homeodomain-like"/>
    <property type="match status" value="1"/>
</dbReference>
<feature type="domain" description="HTH tetR-type" evidence="3">
    <location>
        <begin position="19"/>
        <end position="79"/>
    </location>
</feature>
<dbReference type="EMBL" id="JADJZA010000008">
    <property type="protein sequence ID" value="MBK9298046.1"/>
    <property type="molecule type" value="Genomic_DNA"/>
</dbReference>